<evidence type="ECO:0000256" key="2">
    <source>
        <dbReference type="SAM" id="Phobius"/>
    </source>
</evidence>
<feature type="transmembrane region" description="Helical" evidence="2">
    <location>
        <begin position="703"/>
        <end position="728"/>
    </location>
</feature>
<evidence type="ECO:0000256" key="1">
    <source>
        <dbReference type="SAM" id="MobiDB-lite"/>
    </source>
</evidence>
<sequence length="1127" mass="115545">MTGSVARAPRVRAGAASRAWVRGVVAVLLVALAVPVLVSVFTPPARADDAPDDYSLYQLASNASSYFSNENSPENGQADADERMTGEWHEVTKWPGKAGSLLGYADPKFSWSLKWLFSEASGSSQTLGYDTFQAKDGDGRDLDIYKGLMDYAHFGAANNDLGFDSMSSGIGGGMLHAIGGSIIWFAYALAMGVSWIFWLVIQILKLLNPFVWFHQGVASVSPAYAEFADGMADGGRAPGTGLSGLSNFIAQWYGPLVELSWHALVPLFIGFLLIGLVFFKKMDRGSAIKKLIVRVVFIGVGLPLIGSLYTSVLNQFDDSMLGQQAGPTRVVLSTYVDFNQWMTRNRLAVPAEASISWDAREGHALPESVLSARTSALAINVQAHGGRKGAFRGISVGAKASNAEDAWKTASITADDGDQDANAVFTTMGMLGRYITSQSVSASDFESGIKGTITQIPDEQVNPNTKRKWFTKDGDYGESDGFGEGGDPVAPVEHPLISTGAGTGGVGLDSSASGTAHKTFSSRAGTKVDCGYAVTDAGGAPVTCNLSPLAAYNYLNTGFGSDSLTMYSSNKATSGFTRENHDSVSQVGTGPASFMYWCNAVVLLFSIVVVGLFYGVGMLVTSTKRTFGVIAAVPFATLGALAGISKVIIYSTALILEIFTTLFLYQFISEFLVSLPQIIEGPISNLVTGNQINGVASVFANPVLGSTAVIVMTVLSTVMIIGVTFALLRVRRSVLQALDEAVTKLVDKFLDTTTPPKTGGGGLLPAVAGGLGAGAGMAATSGLMNRFGGAKPKPGGGTGGGAGGRTGGSPTAGSTNAGGTNGPVRLSARSPQAQVLPGAGGPGGGGPGGGGPAGAGRGGGPDGPDDLGGFAVGPGPGDSGGPRGLGDGGQDGALAIGSSGAEGPAKALPAGTPESPGGPGSRMLTNGGKTGRSHQDRSVAHRVDEQGGLSKRGRPQSSQSGGGPGVMPGGDTPDTDLGGTNASRPAAPQGSGSGRKSHSDKHSAAIPSKDGNNAATGSEFRSPVEDMVPGGGAGGGQSRPPRPVPARPDQLPSRQEAIQSFGGEDKVAARARAKGLSQAQFEQRYLGPFRKDGGGGQSSQPVRRRQPRPTRPSQGPVATGESKEQKR</sequence>
<feature type="compositionally biased region" description="Low complexity" evidence="1">
    <location>
        <begin position="808"/>
        <end position="818"/>
    </location>
</feature>
<feature type="compositionally biased region" description="Basic and acidic residues" evidence="1">
    <location>
        <begin position="933"/>
        <end position="945"/>
    </location>
</feature>
<comment type="caution">
    <text evidence="3">The sequence shown here is derived from an EMBL/GenBank/DDBJ whole genome shotgun (WGS) entry which is preliminary data.</text>
</comment>
<evidence type="ECO:0000313" key="4">
    <source>
        <dbReference type="Proteomes" id="UP000322634"/>
    </source>
</evidence>
<proteinExistence type="predicted"/>
<dbReference type="RefSeq" id="WP_222868949.1">
    <property type="nucleotide sequence ID" value="NZ_JBHSBF010000002.1"/>
</dbReference>
<dbReference type="EMBL" id="VSFF01000016">
    <property type="protein sequence ID" value="TYC08621.1"/>
    <property type="molecule type" value="Genomic_DNA"/>
</dbReference>
<gene>
    <name evidence="3" type="ORF">FXF65_37655</name>
</gene>
<feature type="transmembrane region" description="Helical" evidence="2">
    <location>
        <begin position="594"/>
        <end position="616"/>
    </location>
</feature>
<feature type="compositionally biased region" description="Gly residues" evidence="1">
    <location>
        <begin position="794"/>
        <end position="807"/>
    </location>
</feature>
<keyword evidence="2" id="KW-0472">Membrane</keyword>
<accession>A0A5D0TQN8</accession>
<keyword evidence="2" id="KW-1133">Transmembrane helix</keyword>
<dbReference type="Proteomes" id="UP000322634">
    <property type="component" value="Unassembled WGS sequence"/>
</dbReference>
<dbReference type="AlphaFoldDB" id="A0A5D0TQN8"/>
<protein>
    <submittedName>
        <fullName evidence="3">Uncharacterized protein</fullName>
    </submittedName>
</protein>
<keyword evidence="4" id="KW-1185">Reference proteome</keyword>
<feature type="transmembrane region" description="Helical" evidence="2">
    <location>
        <begin position="182"/>
        <end position="204"/>
    </location>
</feature>
<feature type="compositionally biased region" description="Gly residues" evidence="1">
    <location>
        <begin position="838"/>
        <end position="862"/>
    </location>
</feature>
<feature type="transmembrane region" description="Helical" evidence="2">
    <location>
        <begin position="291"/>
        <end position="309"/>
    </location>
</feature>
<reference evidence="3 4" key="1">
    <citation type="submission" date="2019-08" db="EMBL/GenBank/DDBJ databases">
        <title>Actinomadura sp. nov. CYP1-5 isolated from mountain soil.</title>
        <authorList>
            <person name="Songsumanus A."/>
            <person name="Kuncharoen N."/>
            <person name="Kudo T."/>
            <person name="Yuki M."/>
            <person name="Igarashi Y."/>
            <person name="Tanasupawat S."/>
        </authorList>
    </citation>
    <scope>NUCLEOTIDE SEQUENCE [LARGE SCALE GENOMIC DNA]</scope>
    <source>
        <strain evidence="3 4">GKU157</strain>
    </source>
</reference>
<feature type="compositionally biased region" description="Gly residues" evidence="1">
    <location>
        <begin position="870"/>
        <end position="891"/>
    </location>
</feature>
<organism evidence="3 4">
    <name type="scientific">Actinomadura syzygii</name>
    <dbReference type="NCBI Taxonomy" id="1427538"/>
    <lineage>
        <taxon>Bacteria</taxon>
        <taxon>Bacillati</taxon>
        <taxon>Actinomycetota</taxon>
        <taxon>Actinomycetes</taxon>
        <taxon>Streptosporangiales</taxon>
        <taxon>Thermomonosporaceae</taxon>
        <taxon>Actinomadura</taxon>
    </lineage>
</organism>
<feature type="compositionally biased region" description="Low complexity" evidence="1">
    <location>
        <begin position="969"/>
        <end position="980"/>
    </location>
</feature>
<feature type="transmembrane region" description="Helical" evidence="2">
    <location>
        <begin position="20"/>
        <end position="41"/>
    </location>
</feature>
<feature type="transmembrane region" description="Helical" evidence="2">
    <location>
        <begin position="259"/>
        <end position="279"/>
    </location>
</feature>
<keyword evidence="2" id="KW-0812">Transmembrane</keyword>
<feature type="region of interest" description="Disordered" evidence="1">
    <location>
        <begin position="786"/>
        <end position="1127"/>
    </location>
</feature>
<name>A0A5D0TQN8_9ACTN</name>
<evidence type="ECO:0000313" key="3">
    <source>
        <dbReference type="EMBL" id="TYC08621.1"/>
    </source>
</evidence>